<keyword evidence="3" id="KW-1185">Reference proteome</keyword>
<sequence length="401" mass="44901">AASPDPRALQLPPARRPSRPRLLDLLPPLVSSVQGPPRQVDPARRSSHHEPRPSRHRRRTVRRSERRALRGRARRGQGRRDHARGHRARDARRPARGAPAGWRPRPREPCRHRRRRRRWAVGIISVVVEQPRRAGARRRGRGRARLHGHAAVQRAAHAVGLVRHVGLLPRVRRLCAGRRRAVRRGDGHLRGHARLEAVHARRRCRERRRRHCRLGLARADSAHQQDDAAPHGVVAPLAFAVPSRLAHRPREPVEPAPAQARPKAASRPALAHPPPWPHLGVGQALSPAHAGAQEQATRSHRDPPRPPARQVHRALVARQGAADALEQQAPVALAVRHRGRPRELLARRQACARAVQRQGRVVQGLGRARAGAARRRRDQVDQAVESEQGERVQLCAGRVEI</sequence>
<feature type="compositionally biased region" description="Low complexity" evidence="1">
    <location>
        <begin position="1"/>
        <end position="13"/>
    </location>
</feature>
<dbReference type="AlphaFoldDB" id="A0A194SAH9"/>
<evidence type="ECO:0000313" key="2">
    <source>
        <dbReference type="EMBL" id="KPV77465.1"/>
    </source>
</evidence>
<evidence type="ECO:0000313" key="3">
    <source>
        <dbReference type="Proteomes" id="UP000053890"/>
    </source>
</evidence>
<proteinExistence type="predicted"/>
<feature type="compositionally biased region" description="Basic and acidic residues" evidence="1">
    <location>
        <begin position="41"/>
        <end position="53"/>
    </location>
</feature>
<feature type="region of interest" description="Disordered" evidence="1">
    <location>
        <begin position="246"/>
        <end position="311"/>
    </location>
</feature>
<dbReference type="Proteomes" id="UP000053890">
    <property type="component" value="Unassembled WGS sequence"/>
</dbReference>
<accession>A0A194SAH9</accession>
<dbReference type="GeneID" id="28976223"/>
<name>A0A194SAH9_RHOGW</name>
<feature type="compositionally biased region" description="Low complexity" evidence="1">
    <location>
        <begin position="23"/>
        <end position="34"/>
    </location>
</feature>
<feature type="compositionally biased region" description="Basic residues" evidence="1">
    <location>
        <begin position="69"/>
        <end position="90"/>
    </location>
</feature>
<evidence type="ECO:0000256" key="1">
    <source>
        <dbReference type="SAM" id="MobiDB-lite"/>
    </source>
</evidence>
<feature type="region of interest" description="Disordered" evidence="1">
    <location>
        <begin position="1"/>
        <end position="109"/>
    </location>
</feature>
<organism evidence="2 3">
    <name type="scientific">Rhodotorula graminis (strain WP1)</name>
    <dbReference type="NCBI Taxonomy" id="578459"/>
    <lineage>
        <taxon>Eukaryota</taxon>
        <taxon>Fungi</taxon>
        <taxon>Dikarya</taxon>
        <taxon>Basidiomycota</taxon>
        <taxon>Pucciniomycotina</taxon>
        <taxon>Microbotryomycetes</taxon>
        <taxon>Sporidiobolales</taxon>
        <taxon>Sporidiobolaceae</taxon>
        <taxon>Rhodotorula</taxon>
    </lineage>
</organism>
<dbReference type="EMBL" id="KQ474074">
    <property type="protein sequence ID" value="KPV77465.1"/>
    <property type="molecule type" value="Genomic_DNA"/>
</dbReference>
<feature type="non-terminal residue" evidence="2">
    <location>
        <position position="1"/>
    </location>
</feature>
<protein>
    <submittedName>
        <fullName evidence="2">Uncharacterized protein</fullName>
    </submittedName>
</protein>
<gene>
    <name evidence="2" type="ORF">RHOBADRAFT_51315</name>
</gene>
<reference evidence="2 3" key="1">
    <citation type="journal article" date="2015" name="Front. Microbiol.">
        <title>Genome sequence of the plant growth promoting endophytic yeast Rhodotorula graminis WP1.</title>
        <authorList>
            <person name="Firrincieli A."/>
            <person name="Otillar R."/>
            <person name="Salamov A."/>
            <person name="Schmutz J."/>
            <person name="Khan Z."/>
            <person name="Redman R.S."/>
            <person name="Fleck N.D."/>
            <person name="Lindquist E."/>
            <person name="Grigoriev I.V."/>
            <person name="Doty S.L."/>
        </authorList>
    </citation>
    <scope>NUCLEOTIDE SEQUENCE [LARGE SCALE GENOMIC DNA]</scope>
    <source>
        <strain evidence="2 3">WP1</strain>
    </source>
</reference>
<feature type="non-terminal residue" evidence="2">
    <location>
        <position position="401"/>
    </location>
</feature>
<dbReference type="RefSeq" id="XP_018273514.1">
    <property type="nucleotide sequence ID" value="XM_018415775.1"/>
</dbReference>